<evidence type="ECO:0000256" key="1">
    <source>
        <dbReference type="ARBA" id="ARBA00006700"/>
    </source>
</evidence>
<dbReference type="HAMAP" id="MF_01369_B">
    <property type="entry name" value="Ribosomal_uL23_B"/>
    <property type="match status" value="1"/>
</dbReference>
<evidence type="ECO:0000256" key="3">
    <source>
        <dbReference type="ARBA" id="ARBA00023274"/>
    </source>
</evidence>
<organism evidence="4">
    <name type="scientific">Galdieria sulphuraria</name>
    <name type="common">Red alga</name>
    <dbReference type="NCBI Taxonomy" id="130081"/>
    <lineage>
        <taxon>Eukaryota</taxon>
        <taxon>Rhodophyta</taxon>
        <taxon>Bangiophyceae</taxon>
        <taxon>Galdieriales</taxon>
        <taxon>Galdieriaceae</taxon>
        <taxon>Galdieria</taxon>
    </lineage>
</organism>
<dbReference type="GeneID" id="20005564"/>
<dbReference type="GO" id="GO:0005840">
    <property type="term" value="C:ribosome"/>
    <property type="evidence" value="ECO:0007669"/>
    <property type="project" value="UniProtKB-KW"/>
</dbReference>
<dbReference type="EMBL" id="KJ700459">
    <property type="protein sequence ID" value="AIG92516.1"/>
    <property type="molecule type" value="Genomic_DNA"/>
</dbReference>
<dbReference type="AlphaFoldDB" id="A0A075VZX7"/>
<dbReference type="RefSeq" id="YP_009051073.1">
    <property type="nucleotide sequence ID" value="NC_024665.1"/>
</dbReference>
<name>A0A075VZX7_GALSU</name>
<evidence type="ECO:0000256" key="2">
    <source>
        <dbReference type="ARBA" id="ARBA00022980"/>
    </source>
</evidence>
<sequence length="98" mass="11555">MKTKFDYYDIIKSAVVSDKTTKLLLKNQYTFIVNKYSDKNLIRNAVENLFKVKVIKVNTIREKYQLKRSKKYIEIKKAIITLDKTSSISILLNMSKED</sequence>
<dbReference type="KEGG" id="gsl:JL72_p137"/>
<dbReference type="InterPro" id="IPR013025">
    <property type="entry name" value="Ribosomal_uL23-like"/>
</dbReference>
<keyword evidence="4" id="KW-0934">Plastid</keyword>
<keyword evidence="2 4" id="KW-0689">Ribosomal protein</keyword>
<keyword evidence="3" id="KW-0687">Ribonucleoprotein</keyword>
<comment type="similarity">
    <text evidence="1">Belongs to the universal ribosomal protein uL23 family.</text>
</comment>
<dbReference type="GO" id="GO:0003735">
    <property type="term" value="F:structural constituent of ribosome"/>
    <property type="evidence" value="ECO:0007669"/>
    <property type="project" value="InterPro"/>
</dbReference>
<dbReference type="PANTHER" id="PTHR11620">
    <property type="entry name" value="60S RIBOSOMAL PROTEIN L23A"/>
    <property type="match status" value="1"/>
</dbReference>
<reference evidence="4" key="1">
    <citation type="journal article" date="2015" name="Genome Biol. Evol.">
        <title>Extreme features of the Galdieria sulphuraria organellar genomes: a consequence of polyextremophily?</title>
        <authorList>
            <person name="Jain K."/>
            <person name="Krause K."/>
            <person name="Grewe F."/>
            <person name="Nelson G.F."/>
            <person name="Weber A.P."/>
            <person name="Christensen A.C."/>
            <person name="Mower J.P."/>
        </authorList>
    </citation>
    <scope>NUCLEOTIDE SEQUENCE</scope>
    <source>
        <strain evidence="4">074W</strain>
    </source>
</reference>
<proteinExistence type="inferred from homology"/>
<evidence type="ECO:0000313" key="4">
    <source>
        <dbReference type="EMBL" id="AIG92516.1"/>
    </source>
</evidence>
<dbReference type="InterPro" id="IPR012678">
    <property type="entry name" value="Ribosomal_uL23/eL15/eS24_sf"/>
</dbReference>
<dbReference type="SUPFAM" id="SSF54189">
    <property type="entry name" value="Ribosomal proteins S24e, L23 and L15e"/>
    <property type="match status" value="1"/>
</dbReference>
<accession>A0A075VZX7</accession>
<gene>
    <name evidence="4" type="primary">rpl23</name>
</gene>
<dbReference type="InterPro" id="IPR012677">
    <property type="entry name" value="Nucleotide-bd_a/b_plait_sf"/>
</dbReference>
<dbReference type="Pfam" id="PF00276">
    <property type="entry name" value="Ribosomal_L23"/>
    <property type="match status" value="1"/>
</dbReference>
<dbReference type="GO" id="GO:0006412">
    <property type="term" value="P:translation"/>
    <property type="evidence" value="ECO:0007669"/>
    <property type="project" value="InterPro"/>
</dbReference>
<dbReference type="GO" id="GO:1990904">
    <property type="term" value="C:ribonucleoprotein complex"/>
    <property type="evidence" value="ECO:0007669"/>
    <property type="project" value="UniProtKB-KW"/>
</dbReference>
<protein>
    <submittedName>
        <fullName evidence="4">Ribosomal protein L23</fullName>
    </submittedName>
</protein>
<geneLocation type="plastid" evidence="4"/>
<dbReference type="Gene3D" id="3.30.70.330">
    <property type="match status" value="1"/>
</dbReference>